<dbReference type="Proteomes" id="UP000823842">
    <property type="component" value="Unassembled WGS sequence"/>
</dbReference>
<dbReference type="InterPro" id="IPR004408">
    <property type="entry name" value="Biotin_CoA_COase_ligase"/>
</dbReference>
<evidence type="ECO:0000256" key="3">
    <source>
        <dbReference type="ARBA" id="ARBA00022840"/>
    </source>
</evidence>
<dbReference type="InterPro" id="IPR004143">
    <property type="entry name" value="BPL_LPL_catalytic"/>
</dbReference>
<dbReference type="GO" id="GO:0004077">
    <property type="term" value="F:biotin--[biotin carboxyl-carrier protein] ligase activity"/>
    <property type="evidence" value="ECO:0007669"/>
    <property type="project" value="UniProtKB-UniRule"/>
</dbReference>
<dbReference type="EMBL" id="DWYZ01000052">
    <property type="protein sequence ID" value="HJB27583.1"/>
    <property type="molecule type" value="Genomic_DNA"/>
</dbReference>
<dbReference type="InterPro" id="IPR030855">
    <property type="entry name" value="Bifunct_BirA"/>
</dbReference>
<evidence type="ECO:0000259" key="6">
    <source>
        <dbReference type="PROSITE" id="PS51733"/>
    </source>
</evidence>
<dbReference type="GO" id="GO:0016740">
    <property type="term" value="F:transferase activity"/>
    <property type="evidence" value="ECO:0007669"/>
    <property type="project" value="UniProtKB-ARBA"/>
</dbReference>
<dbReference type="PROSITE" id="PS51733">
    <property type="entry name" value="BPL_LPL_CATALYTIC"/>
    <property type="match status" value="1"/>
</dbReference>
<dbReference type="SUPFAM" id="SSF46785">
    <property type="entry name" value="Winged helix' DNA-binding domain"/>
    <property type="match status" value="1"/>
</dbReference>
<dbReference type="GO" id="GO:0009249">
    <property type="term" value="P:protein lipoylation"/>
    <property type="evidence" value="ECO:0007669"/>
    <property type="project" value="UniProtKB-ARBA"/>
</dbReference>
<dbReference type="GO" id="GO:0005737">
    <property type="term" value="C:cytoplasm"/>
    <property type="evidence" value="ECO:0007669"/>
    <property type="project" value="TreeGrafter"/>
</dbReference>
<keyword evidence="4 5" id="KW-0092">Biotin</keyword>
<keyword evidence="5" id="KW-0238">DNA-binding</keyword>
<feature type="domain" description="BPL/LPL catalytic" evidence="6">
    <location>
        <begin position="70"/>
        <end position="266"/>
    </location>
</feature>
<protein>
    <recommendedName>
        <fullName evidence="5">Bifunctional ligase/repressor BirA</fullName>
    </recommendedName>
    <alternativeName>
        <fullName evidence="5">Biotin--[acetyl-CoA-carboxylase] ligase</fullName>
        <ecNumber evidence="5">6.3.4.15</ecNumber>
    </alternativeName>
    <alternativeName>
        <fullName evidence="5">Biotin--protein ligase</fullName>
    </alternativeName>
    <alternativeName>
        <fullName evidence="5">Biotin-[acetyl-CoA carboxylase] synthetase</fullName>
    </alternativeName>
</protein>
<keyword evidence="5" id="KW-0678">Repressor</keyword>
<dbReference type="Pfam" id="PF08279">
    <property type="entry name" value="HTH_11"/>
    <property type="match status" value="1"/>
</dbReference>
<comment type="function">
    <text evidence="5">Acts both as a biotin--[acetyl-CoA-carboxylase] ligase and a repressor.</text>
</comment>
<dbReference type="InterPro" id="IPR013196">
    <property type="entry name" value="HTH_11"/>
</dbReference>
<comment type="catalytic activity">
    <reaction evidence="5">
        <text>biotin + L-lysyl-[protein] + ATP = N(6)-biotinyl-L-lysyl-[protein] + AMP + diphosphate + H(+)</text>
        <dbReference type="Rhea" id="RHEA:11756"/>
        <dbReference type="Rhea" id="RHEA-COMP:9752"/>
        <dbReference type="Rhea" id="RHEA-COMP:10505"/>
        <dbReference type="ChEBI" id="CHEBI:15378"/>
        <dbReference type="ChEBI" id="CHEBI:29969"/>
        <dbReference type="ChEBI" id="CHEBI:30616"/>
        <dbReference type="ChEBI" id="CHEBI:33019"/>
        <dbReference type="ChEBI" id="CHEBI:57586"/>
        <dbReference type="ChEBI" id="CHEBI:83144"/>
        <dbReference type="ChEBI" id="CHEBI:456215"/>
        <dbReference type="EC" id="6.3.4.15"/>
    </reaction>
</comment>
<dbReference type="EC" id="6.3.4.15" evidence="5"/>
<dbReference type="PANTHER" id="PTHR12835:SF5">
    <property type="entry name" value="BIOTIN--PROTEIN LIGASE"/>
    <property type="match status" value="1"/>
</dbReference>
<dbReference type="Gene3D" id="1.10.10.10">
    <property type="entry name" value="Winged helix-like DNA-binding domain superfamily/Winged helix DNA-binding domain"/>
    <property type="match status" value="1"/>
</dbReference>
<evidence type="ECO:0000256" key="1">
    <source>
        <dbReference type="ARBA" id="ARBA00022598"/>
    </source>
</evidence>
<dbReference type="AlphaFoldDB" id="A0A9D2RUV2"/>
<accession>A0A9D2RUV2</accession>
<feature type="binding site" evidence="5">
    <location>
        <position position="188"/>
    </location>
    <ligand>
        <name>biotin</name>
        <dbReference type="ChEBI" id="CHEBI:57586"/>
    </ligand>
</feature>
<evidence type="ECO:0000256" key="4">
    <source>
        <dbReference type="ARBA" id="ARBA00023267"/>
    </source>
</evidence>
<gene>
    <name evidence="5" type="primary">birA</name>
    <name evidence="7" type="ORF">IAA06_02180</name>
</gene>
<reference evidence="7" key="2">
    <citation type="submission" date="2021-04" db="EMBL/GenBank/DDBJ databases">
        <authorList>
            <person name="Gilroy R."/>
        </authorList>
    </citation>
    <scope>NUCLEOTIDE SEQUENCE</scope>
    <source>
        <strain evidence="7">ChiSjej1B19-5720</strain>
    </source>
</reference>
<comment type="similarity">
    <text evidence="5">Belongs to the biotin--protein ligase family.</text>
</comment>
<dbReference type="SUPFAM" id="SSF55681">
    <property type="entry name" value="Class II aaRS and biotin synthetases"/>
    <property type="match status" value="1"/>
</dbReference>
<keyword evidence="5" id="KW-0805">Transcription regulation</keyword>
<dbReference type="CDD" id="cd16442">
    <property type="entry name" value="BPL"/>
    <property type="match status" value="1"/>
</dbReference>
<organism evidence="7 8">
    <name type="scientific">Candidatus Blautia faecavium</name>
    <dbReference type="NCBI Taxonomy" id="2838487"/>
    <lineage>
        <taxon>Bacteria</taxon>
        <taxon>Bacillati</taxon>
        <taxon>Bacillota</taxon>
        <taxon>Clostridia</taxon>
        <taxon>Lachnospirales</taxon>
        <taxon>Lachnospiraceae</taxon>
        <taxon>Blautia</taxon>
    </lineage>
</organism>
<dbReference type="HAMAP" id="MF_00978">
    <property type="entry name" value="Bifunct_BirA"/>
    <property type="match status" value="1"/>
</dbReference>
<dbReference type="GO" id="GO:0003677">
    <property type="term" value="F:DNA binding"/>
    <property type="evidence" value="ECO:0007669"/>
    <property type="project" value="UniProtKB-UniRule"/>
</dbReference>
<dbReference type="Pfam" id="PF03099">
    <property type="entry name" value="BPL_LplA_LipB"/>
    <property type="match status" value="1"/>
</dbReference>
<keyword evidence="2 5" id="KW-0547">Nucleotide-binding</keyword>
<comment type="caution">
    <text evidence="7">The sequence shown here is derived from an EMBL/GenBank/DDBJ whole genome shotgun (WGS) entry which is preliminary data.</text>
</comment>
<evidence type="ECO:0000313" key="8">
    <source>
        <dbReference type="Proteomes" id="UP000823842"/>
    </source>
</evidence>
<dbReference type="InterPro" id="IPR045864">
    <property type="entry name" value="aa-tRNA-synth_II/BPL/LPL"/>
</dbReference>
<keyword evidence="1 5" id="KW-0436">Ligase</keyword>
<dbReference type="InterPro" id="IPR008988">
    <property type="entry name" value="Transcriptional_repressor_C"/>
</dbReference>
<dbReference type="Gene3D" id="3.30.930.10">
    <property type="entry name" value="Bira Bifunctional Protein, Domain 2"/>
    <property type="match status" value="1"/>
</dbReference>
<evidence type="ECO:0000256" key="5">
    <source>
        <dbReference type="HAMAP-Rule" id="MF_00978"/>
    </source>
</evidence>
<dbReference type="GO" id="GO:0006355">
    <property type="term" value="P:regulation of DNA-templated transcription"/>
    <property type="evidence" value="ECO:0007669"/>
    <property type="project" value="UniProtKB-UniRule"/>
</dbReference>
<dbReference type="NCBIfam" id="TIGR00121">
    <property type="entry name" value="birA_ligase"/>
    <property type="match status" value="1"/>
</dbReference>
<feature type="binding site" evidence="5">
    <location>
        <begin position="120"/>
        <end position="122"/>
    </location>
    <ligand>
        <name>biotin</name>
        <dbReference type="ChEBI" id="CHEBI:57586"/>
    </ligand>
</feature>
<evidence type="ECO:0000313" key="7">
    <source>
        <dbReference type="EMBL" id="HJB27583.1"/>
    </source>
</evidence>
<feature type="binding site" evidence="5">
    <location>
        <begin position="92"/>
        <end position="94"/>
    </location>
    <ligand>
        <name>biotin</name>
        <dbReference type="ChEBI" id="CHEBI:57586"/>
    </ligand>
</feature>
<dbReference type="InterPro" id="IPR036388">
    <property type="entry name" value="WH-like_DNA-bd_sf"/>
</dbReference>
<dbReference type="Gene3D" id="2.30.30.100">
    <property type="match status" value="1"/>
</dbReference>
<feature type="binding site" evidence="5">
    <location>
        <position position="116"/>
    </location>
    <ligand>
        <name>biotin</name>
        <dbReference type="ChEBI" id="CHEBI:57586"/>
    </ligand>
</feature>
<dbReference type="SUPFAM" id="SSF50037">
    <property type="entry name" value="C-terminal domain of transcriptional repressors"/>
    <property type="match status" value="1"/>
</dbReference>
<dbReference type="Pfam" id="PF02237">
    <property type="entry name" value="BPL_C"/>
    <property type="match status" value="1"/>
</dbReference>
<keyword evidence="5" id="KW-0804">Transcription</keyword>
<keyword evidence="3 5" id="KW-0067">ATP-binding</keyword>
<dbReference type="PANTHER" id="PTHR12835">
    <property type="entry name" value="BIOTIN PROTEIN LIGASE"/>
    <property type="match status" value="1"/>
</dbReference>
<sequence length="330" mass="36070">MTTKQKLLTLFEQNKGIYLSGADIALSLSLSRTAIWKAVKALQKEGYPIHAVPNKGYCLAEETDILSSQGIEKYLKPVCSHIKIQTVPATVSTNTLVREKAALGASEGLVIAANTQTQGRGRIGRSFFSPADTGIYMSLLLRPAQYSSRQAVKLTTMAAAAACDAIENISKKKAQIKWVNDIYMDNKKVSGILTEASFGLEDGLLEYAVLGIGINVYPPKEGFPKEIARTAGSVFSVSLSDGKNLLAAEFLNSFMAYYSMPEQKDYIKTYRDHSLVIGKEIQVHLPGESRKALALDIDDQCRLLVKYEDGEIQRLSSGEISVALLDSFTL</sequence>
<dbReference type="InterPro" id="IPR003142">
    <property type="entry name" value="BPL_C"/>
</dbReference>
<evidence type="ECO:0000256" key="2">
    <source>
        <dbReference type="ARBA" id="ARBA00022741"/>
    </source>
</evidence>
<proteinExistence type="inferred from homology"/>
<dbReference type="InterPro" id="IPR036390">
    <property type="entry name" value="WH_DNA-bd_sf"/>
</dbReference>
<dbReference type="GO" id="GO:0005524">
    <property type="term" value="F:ATP binding"/>
    <property type="evidence" value="ECO:0007669"/>
    <property type="project" value="UniProtKB-UniRule"/>
</dbReference>
<feature type="DNA-binding region" description="H-T-H motif" evidence="5">
    <location>
        <begin position="21"/>
        <end position="40"/>
    </location>
</feature>
<reference evidence="7" key="1">
    <citation type="journal article" date="2021" name="PeerJ">
        <title>Extensive microbial diversity within the chicken gut microbiome revealed by metagenomics and culture.</title>
        <authorList>
            <person name="Gilroy R."/>
            <person name="Ravi A."/>
            <person name="Getino M."/>
            <person name="Pursley I."/>
            <person name="Horton D.L."/>
            <person name="Alikhan N.F."/>
            <person name="Baker D."/>
            <person name="Gharbi K."/>
            <person name="Hall N."/>
            <person name="Watson M."/>
            <person name="Adriaenssens E.M."/>
            <person name="Foster-Nyarko E."/>
            <person name="Jarju S."/>
            <person name="Secka A."/>
            <person name="Antonio M."/>
            <person name="Oren A."/>
            <person name="Chaudhuri R.R."/>
            <person name="La Ragione R."/>
            <person name="Hildebrand F."/>
            <person name="Pallen M.J."/>
        </authorList>
    </citation>
    <scope>NUCLEOTIDE SEQUENCE</scope>
    <source>
        <strain evidence="7">ChiSjej1B19-5720</strain>
    </source>
</reference>
<name>A0A9D2RUV2_9FIRM</name>